<accession>A0ABR0P0S8</accession>
<sequence length="171" mass="19414">MADVIRALLTTDPWELFFGIIEPAYLELTMELYSTFHLQTIMTRYDDPGTVQFHLGGLIHQLSVPVFGAALGLFTKEFREENELHALSCHIHFSLSKCWHTLAPSTASYNPSHSKASVLLPSLRYLHAILAHAITGRRESTSVINTHDVYFLWCMFQGHVIDLAYFIAHVI</sequence>
<keyword evidence="3" id="KW-1185">Reference proteome</keyword>
<gene>
    <name evidence="2" type="ORF">PVK06_027628</name>
</gene>
<dbReference type="Pfam" id="PF03078">
    <property type="entry name" value="ATHILA"/>
    <property type="match status" value="1"/>
</dbReference>
<comment type="caution">
    <text evidence="2">The sequence shown here is derived from an EMBL/GenBank/DDBJ whole genome shotgun (WGS) entry which is preliminary data.</text>
</comment>
<name>A0ABR0P0S8_GOSAR</name>
<protein>
    <recommendedName>
        <fullName evidence="1">Arabidopsis retrotransposon Orf1 C-terminal domain-containing protein</fullName>
    </recommendedName>
</protein>
<proteinExistence type="predicted"/>
<dbReference type="Proteomes" id="UP001358586">
    <property type="component" value="Chromosome 8"/>
</dbReference>
<evidence type="ECO:0000259" key="1">
    <source>
        <dbReference type="Pfam" id="PF03078"/>
    </source>
</evidence>
<organism evidence="2 3">
    <name type="scientific">Gossypium arboreum</name>
    <name type="common">Tree cotton</name>
    <name type="synonym">Gossypium nanking</name>
    <dbReference type="NCBI Taxonomy" id="29729"/>
    <lineage>
        <taxon>Eukaryota</taxon>
        <taxon>Viridiplantae</taxon>
        <taxon>Streptophyta</taxon>
        <taxon>Embryophyta</taxon>
        <taxon>Tracheophyta</taxon>
        <taxon>Spermatophyta</taxon>
        <taxon>Magnoliopsida</taxon>
        <taxon>eudicotyledons</taxon>
        <taxon>Gunneridae</taxon>
        <taxon>Pentapetalae</taxon>
        <taxon>rosids</taxon>
        <taxon>malvids</taxon>
        <taxon>Malvales</taxon>
        <taxon>Malvaceae</taxon>
        <taxon>Malvoideae</taxon>
        <taxon>Gossypium</taxon>
    </lineage>
</organism>
<evidence type="ECO:0000313" key="3">
    <source>
        <dbReference type="Proteomes" id="UP001358586"/>
    </source>
</evidence>
<reference evidence="2 3" key="1">
    <citation type="submission" date="2023-03" db="EMBL/GenBank/DDBJ databases">
        <title>WGS of Gossypium arboreum.</title>
        <authorList>
            <person name="Yu D."/>
        </authorList>
    </citation>
    <scope>NUCLEOTIDE SEQUENCE [LARGE SCALE GENOMIC DNA]</scope>
    <source>
        <tissue evidence="2">Leaf</tissue>
    </source>
</reference>
<dbReference type="InterPro" id="IPR004312">
    <property type="entry name" value="ATHILA_Orf1_C"/>
</dbReference>
<feature type="domain" description="Arabidopsis retrotransposon Orf1 C-terminal" evidence="1">
    <location>
        <begin position="8"/>
        <end position="151"/>
    </location>
</feature>
<dbReference type="EMBL" id="JARKNE010000008">
    <property type="protein sequence ID" value="KAK5812209.1"/>
    <property type="molecule type" value="Genomic_DNA"/>
</dbReference>
<evidence type="ECO:0000313" key="2">
    <source>
        <dbReference type="EMBL" id="KAK5812209.1"/>
    </source>
</evidence>